<feature type="domain" description="RRM" evidence="4">
    <location>
        <begin position="1"/>
        <end position="70"/>
    </location>
</feature>
<keyword evidence="1" id="KW-0862">Zinc</keyword>
<feature type="compositionally biased region" description="Basic and acidic residues" evidence="3">
    <location>
        <begin position="222"/>
        <end position="241"/>
    </location>
</feature>
<dbReference type="EMBL" id="GDJX01007159">
    <property type="protein sequence ID" value="JAT60777.1"/>
    <property type="molecule type" value="Transcribed_RNA"/>
</dbReference>
<protein>
    <submittedName>
        <fullName evidence="9">Serine/arginine-rich splicing factor 6</fullName>
    </submittedName>
</protein>
<dbReference type="Pfam" id="PF00076">
    <property type="entry name" value="RRM_1"/>
    <property type="match status" value="1"/>
</dbReference>
<evidence type="ECO:0000256" key="3">
    <source>
        <dbReference type="SAM" id="MobiDB-lite"/>
    </source>
</evidence>
<dbReference type="PROSITE" id="PS50158">
    <property type="entry name" value="ZF_CCHC"/>
    <property type="match status" value="1"/>
</dbReference>
<dbReference type="EMBL" id="GDJX01005263">
    <property type="protein sequence ID" value="JAT62673.1"/>
    <property type="molecule type" value="Transcribed_RNA"/>
</dbReference>
<dbReference type="InterPro" id="IPR000504">
    <property type="entry name" value="RRM_dom"/>
</dbReference>
<dbReference type="SMART" id="SM00343">
    <property type="entry name" value="ZnF_C2HC"/>
    <property type="match status" value="1"/>
</dbReference>
<dbReference type="GO" id="GO:0008270">
    <property type="term" value="F:zinc ion binding"/>
    <property type="evidence" value="ECO:0007669"/>
    <property type="project" value="UniProtKB-KW"/>
</dbReference>
<evidence type="ECO:0000256" key="1">
    <source>
        <dbReference type="PROSITE-ProRule" id="PRU00047"/>
    </source>
</evidence>
<evidence type="ECO:0000259" key="5">
    <source>
        <dbReference type="PROSITE" id="PS50158"/>
    </source>
</evidence>
<dbReference type="Gene3D" id="3.30.70.330">
    <property type="match status" value="1"/>
</dbReference>
<evidence type="ECO:0000313" key="8">
    <source>
        <dbReference type="EMBL" id="JAT60777.1"/>
    </source>
</evidence>
<feature type="domain" description="CCHC-type" evidence="5">
    <location>
        <begin position="246"/>
        <end position="261"/>
    </location>
</feature>
<proteinExistence type="predicted"/>
<dbReference type="EMBL" id="GDJX01020619">
    <property type="protein sequence ID" value="JAT47317.1"/>
    <property type="molecule type" value="Transcribed_RNA"/>
</dbReference>
<feature type="compositionally biased region" description="Low complexity" evidence="3">
    <location>
        <begin position="374"/>
        <end position="431"/>
    </location>
</feature>
<feature type="region of interest" description="Disordered" evidence="3">
    <location>
        <begin position="135"/>
        <end position="186"/>
    </location>
</feature>
<feature type="compositionally biased region" description="Basic and acidic residues" evidence="3">
    <location>
        <begin position="330"/>
        <end position="364"/>
    </location>
</feature>
<evidence type="ECO:0000259" key="4">
    <source>
        <dbReference type="PROSITE" id="PS50102"/>
    </source>
</evidence>
<dbReference type="InterPro" id="IPR036875">
    <property type="entry name" value="Znf_CCHC_sf"/>
</dbReference>
<sequence>MSLFLGNLSSHVHPEELERVFRRFGRCDVQLKDGYGFVIYQVPENAERALRSLRGKQICGENIALDWSKKQPRPFQRFSRGRRFYEPFHGRNFREEDNGERNKDPRYYRNFAMGRGRRPTFSHRGHHFDEMNYSREDVGSLREEKVPSIKERTLNEGGAVEPNPAGNGRWGEPVNGSSDDNGAENEAEFERYEPFRGFDRRDDNEHQIPGSDGSPVQVSSPDKGRREHSSDAAHKQSDNPKPHLTCFGCGLAGHKMRDCPQGDRSRREKLDRFERRNHETNFKVRHGRGLKRKVPASRGRPNAGRDSMLSRPHAGDGKGSQSQKPRKVDRRGESSPESTENHHCRAKRESGGRKRGRHESGTPKKERRKRSTRRSLSSSLHSDSVASSSRSKSRSSRSVSGVSSHSRSRSVSSRSHSESSSSRSVSSYSKSRSSRSRSMTRSRTRSLSVSLDQNIPASPKDVATVVDSSAKDAMEHVSSPESKEPLVANSNAELKGVFEDENAFTFSKVDVDTYEEQGRGDGCEDENFSDLNAGLAEKDSCMDLLDKVSFSSEKSSENLGEENNLGEAQSDGLSHQIHVGIPDSKCTKMSLEEMCTVLKHYGFSTPEEIDPGLSVGGYFGAARLWPWEVIYCRRLKKGPITTENYARRITQNKEFGIMDKYIRSSSGWGESEQNDS</sequence>
<evidence type="ECO:0000313" key="7">
    <source>
        <dbReference type="EMBL" id="JAT47317.1"/>
    </source>
</evidence>
<dbReference type="InterPro" id="IPR035979">
    <property type="entry name" value="RBD_domain_sf"/>
</dbReference>
<name>A0A1D1Z6X9_9ARAE</name>
<feature type="compositionally biased region" description="Basic and acidic residues" evidence="3">
    <location>
        <begin position="135"/>
        <end position="154"/>
    </location>
</feature>
<reference evidence="9" key="1">
    <citation type="submission" date="2015-07" db="EMBL/GenBank/DDBJ databases">
        <title>Transcriptome Assembly of Anthurium amnicola.</title>
        <authorList>
            <person name="Suzuki J."/>
        </authorList>
    </citation>
    <scope>NUCLEOTIDE SEQUENCE</scope>
</reference>
<dbReference type="GO" id="GO:0003723">
    <property type="term" value="F:RNA binding"/>
    <property type="evidence" value="ECO:0007669"/>
    <property type="project" value="UniProtKB-UniRule"/>
</dbReference>
<dbReference type="EMBL" id="GDJX01022480">
    <property type="protein sequence ID" value="JAT45456.1"/>
    <property type="molecule type" value="Transcribed_RNA"/>
</dbReference>
<dbReference type="PANTHER" id="PTHR48038">
    <property type="entry name" value="RIBONUCLEOPROTEIN RB97D"/>
    <property type="match status" value="1"/>
</dbReference>
<feature type="compositionally biased region" description="Basic and acidic residues" evidence="3">
    <location>
        <begin position="255"/>
        <end position="282"/>
    </location>
</feature>
<organism evidence="9">
    <name type="scientific">Anthurium amnicola</name>
    <dbReference type="NCBI Taxonomy" id="1678845"/>
    <lineage>
        <taxon>Eukaryota</taxon>
        <taxon>Viridiplantae</taxon>
        <taxon>Streptophyta</taxon>
        <taxon>Embryophyta</taxon>
        <taxon>Tracheophyta</taxon>
        <taxon>Spermatophyta</taxon>
        <taxon>Magnoliopsida</taxon>
        <taxon>Liliopsida</taxon>
        <taxon>Araceae</taxon>
        <taxon>Pothoideae</taxon>
        <taxon>Potheae</taxon>
        <taxon>Anthurium</taxon>
    </lineage>
</organism>
<dbReference type="AlphaFoldDB" id="A0A1D1Z6X9"/>
<keyword evidence="1" id="KW-0863">Zinc-finger</keyword>
<evidence type="ECO:0000313" key="6">
    <source>
        <dbReference type="EMBL" id="JAT45456.1"/>
    </source>
</evidence>
<dbReference type="InterPro" id="IPR012677">
    <property type="entry name" value="Nucleotide-bd_a/b_plait_sf"/>
</dbReference>
<dbReference type="PROSITE" id="PS50102">
    <property type="entry name" value="RRM"/>
    <property type="match status" value="1"/>
</dbReference>
<keyword evidence="1" id="KW-0479">Metal-binding</keyword>
<dbReference type="PANTHER" id="PTHR48038:SF2">
    <property type="entry name" value="OS02G0536400 PROTEIN"/>
    <property type="match status" value="1"/>
</dbReference>
<evidence type="ECO:0000313" key="9">
    <source>
        <dbReference type="EMBL" id="JAT62673.1"/>
    </source>
</evidence>
<keyword evidence="2" id="KW-0694">RNA-binding</keyword>
<dbReference type="SMART" id="SM00360">
    <property type="entry name" value="RRM"/>
    <property type="match status" value="1"/>
</dbReference>
<evidence type="ECO:0000256" key="2">
    <source>
        <dbReference type="PROSITE-ProRule" id="PRU00176"/>
    </source>
</evidence>
<gene>
    <name evidence="9" type="primary">SRSF6_2</name>
    <name evidence="6" type="synonym">SRSF6_0</name>
    <name evidence="7" type="synonym">SRSF6_1</name>
    <name evidence="8" type="synonym">SRSF6_5</name>
    <name evidence="6" type="ORF">g.67131</name>
    <name evidence="7" type="ORF">g.67135</name>
    <name evidence="9" type="ORF">g.67144</name>
    <name evidence="8" type="ORF">g.67147</name>
</gene>
<dbReference type="SUPFAM" id="SSF54928">
    <property type="entry name" value="RNA-binding domain, RBD"/>
    <property type="match status" value="1"/>
</dbReference>
<feature type="compositionally biased region" description="Basic residues" evidence="3">
    <location>
        <begin position="283"/>
        <end position="295"/>
    </location>
</feature>
<feature type="region of interest" description="Disordered" evidence="3">
    <location>
        <begin position="199"/>
        <end position="455"/>
    </location>
</feature>
<accession>A0A1D1Z6X9</accession>
<feature type="compositionally biased region" description="Basic residues" evidence="3">
    <location>
        <begin position="432"/>
        <end position="444"/>
    </location>
</feature>
<dbReference type="InterPro" id="IPR001878">
    <property type="entry name" value="Znf_CCHC"/>
</dbReference>
<dbReference type="SUPFAM" id="SSF57756">
    <property type="entry name" value="Retrovirus zinc finger-like domains"/>
    <property type="match status" value="1"/>
</dbReference>